<evidence type="ECO:0000313" key="3">
    <source>
        <dbReference type="Proteomes" id="UP000444174"/>
    </source>
</evidence>
<dbReference type="EMBL" id="WIBF01000011">
    <property type="protein sequence ID" value="MQQ10032.1"/>
    <property type="molecule type" value="Genomic_DNA"/>
</dbReference>
<comment type="caution">
    <text evidence="2">The sequence shown here is derived from an EMBL/GenBank/DDBJ whole genome shotgun (WGS) entry which is preliminary data.</text>
</comment>
<dbReference type="AlphaFoldDB" id="A0A843YLA8"/>
<gene>
    <name evidence="2" type="ORF">GFB49_16315</name>
</gene>
<evidence type="ECO:0000313" key="2">
    <source>
        <dbReference type="EMBL" id="MQQ10032.1"/>
    </source>
</evidence>
<organism evidence="2 3">
    <name type="scientific">Tritonibacter litoralis</name>
    <dbReference type="NCBI Taxonomy" id="2662264"/>
    <lineage>
        <taxon>Bacteria</taxon>
        <taxon>Pseudomonadati</taxon>
        <taxon>Pseudomonadota</taxon>
        <taxon>Alphaproteobacteria</taxon>
        <taxon>Rhodobacterales</taxon>
        <taxon>Paracoccaceae</taxon>
        <taxon>Tritonibacter</taxon>
    </lineage>
</organism>
<evidence type="ECO:0000256" key="1">
    <source>
        <dbReference type="SAM" id="Phobius"/>
    </source>
</evidence>
<sequence length="71" mass="7480">MEILVWVGAAISLAGLVGLLGCIAKVALAKRKNLSDEELRAEVQKVIPYNMGALLLSVLGLICVMVGLFLA</sequence>
<feature type="transmembrane region" description="Helical" evidence="1">
    <location>
        <begin position="6"/>
        <end position="28"/>
    </location>
</feature>
<reference evidence="2 3" key="1">
    <citation type="submission" date="2019-10" db="EMBL/GenBank/DDBJ databases">
        <title>Epibacterium sp. nov., isolated from seawater.</title>
        <authorList>
            <person name="Zhang X."/>
            <person name="Li N."/>
        </authorList>
    </citation>
    <scope>NUCLEOTIDE SEQUENCE [LARGE SCALE GENOMIC DNA]</scope>
    <source>
        <strain evidence="2 3">SM1979</strain>
    </source>
</reference>
<name>A0A843YLA8_9RHOB</name>
<accession>A0A843YLA8</accession>
<dbReference type="Proteomes" id="UP000444174">
    <property type="component" value="Unassembled WGS sequence"/>
</dbReference>
<protein>
    <submittedName>
        <fullName evidence="2">Uncharacterized protein</fullName>
    </submittedName>
</protein>
<keyword evidence="3" id="KW-1185">Reference proteome</keyword>
<keyword evidence="1" id="KW-0812">Transmembrane</keyword>
<keyword evidence="1" id="KW-1133">Transmembrane helix</keyword>
<feature type="transmembrane region" description="Helical" evidence="1">
    <location>
        <begin position="49"/>
        <end position="70"/>
    </location>
</feature>
<proteinExistence type="predicted"/>
<dbReference type="RefSeq" id="WP_153217000.1">
    <property type="nucleotide sequence ID" value="NZ_WIBF01000011.1"/>
</dbReference>
<keyword evidence="1" id="KW-0472">Membrane</keyword>